<dbReference type="Proteomes" id="UP000285120">
    <property type="component" value="Unassembled WGS sequence"/>
</dbReference>
<gene>
    <name evidence="3" type="ORF">ATL39_2476</name>
</gene>
<dbReference type="Gene3D" id="3.40.630.10">
    <property type="entry name" value="Zn peptidases"/>
    <property type="match status" value="1"/>
</dbReference>
<dbReference type="InterPro" id="IPR012166">
    <property type="entry name" value="Uncharacterised_RocB"/>
</dbReference>
<dbReference type="Pfam" id="PF01546">
    <property type="entry name" value="Peptidase_M20"/>
    <property type="match status" value="1"/>
</dbReference>
<protein>
    <submittedName>
        <fullName evidence="3">Arginine utilization protein RocB</fullName>
    </submittedName>
</protein>
<dbReference type="PIRSF" id="PIRSF010386">
    <property type="entry name" value="RocB"/>
    <property type="match status" value="1"/>
</dbReference>
<name>A0A419UZG6_9BACL</name>
<proteinExistence type="predicted"/>
<accession>A0A419UZG6</accession>
<dbReference type="InterPro" id="IPR050072">
    <property type="entry name" value="Peptidase_M20A"/>
</dbReference>
<dbReference type="EMBL" id="RAPK01000010">
    <property type="protein sequence ID" value="RKD71086.1"/>
    <property type="molecule type" value="Genomic_DNA"/>
</dbReference>
<keyword evidence="4" id="KW-1185">Reference proteome</keyword>
<evidence type="ECO:0000256" key="2">
    <source>
        <dbReference type="ARBA" id="ARBA00022833"/>
    </source>
</evidence>
<evidence type="ECO:0000313" key="3">
    <source>
        <dbReference type="EMBL" id="RKD71086.1"/>
    </source>
</evidence>
<dbReference type="SUPFAM" id="SSF53187">
    <property type="entry name" value="Zn-dependent exopeptidases"/>
    <property type="match status" value="1"/>
</dbReference>
<dbReference type="PROSITE" id="PS00759">
    <property type="entry name" value="ARGE_DAPE_CPG2_2"/>
    <property type="match status" value="1"/>
</dbReference>
<keyword evidence="1" id="KW-0378">Hydrolase</keyword>
<dbReference type="AlphaFoldDB" id="A0A419UZG6"/>
<dbReference type="GO" id="GO:0016787">
    <property type="term" value="F:hydrolase activity"/>
    <property type="evidence" value="ECO:0007669"/>
    <property type="project" value="UniProtKB-KW"/>
</dbReference>
<dbReference type="InterPro" id="IPR001261">
    <property type="entry name" value="ArgE/DapE_CS"/>
</dbReference>
<evidence type="ECO:0000256" key="1">
    <source>
        <dbReference type="ARBA" id="ARBA00022801"/>
    </source>
</evidence>
<dbReference type="InterPro" id="IPR002933">
    <property type="entry name" value="Peptidase_M20"/>
</dbReference>
<organism evidence="3 4">
    <name type="scientific">Sinobaca qinghaiensis</name>
    <dbReference type="NCBI Taxonomy" id="342944"/>
    <lineage>
        <taxon>Bacteria</taxon>
        <taxon>Bacillati</taxon>
        <taxon>Bacillota</taxon>
        <taxon>Bacilli</taxon>
        <taxon>Bacillales</taxon>
        <taxon>Sporolactobacillaceae</taxon>
        <taxon>Sinobaca</taxon>
    </lineage>
</organism>
<keyword evidence="2" id="KW-0862">Zinc</keyword>
<comment type="caution">
    <text evidence="3">The sequence shown here is derived from an EMBL/GenBank/DDBJ whole genome shotgun (WGS) entry which is preliminary data.</text>
</comment>
<dbReference type="RefSeq" id="WP_170146919.1">
    <property type="nucleotide sequence ID" value="NZ_RAPK01000010.1"/>
</dbReference>
<reference evidence="3 4" key="1">
    <citation type="submission" date="2018-09" db="EMBL/GenBank/DDBJ databases">
        <title>Genomic Encyclopedia of Archaeal and Bacterial Type Strains, Phase II (KMG-II): from individual species to whole genera.</title>
        <authorList>
            <person name="Goeker M."/>
        </authorList>
    </citation>
    <scope>NUCLEOTIDE SEQUENCE [LARGE SCALE GENOMIC DNA]</scope>
    <source>
        <strain evidence="3 4">DSM 17008</strain>
    </source>
</reference>
<dbReference type="PANTHER" id="PTHR43808:SF27">
    <property type="entry name" value="PROTEIN ROCB"/>
    <property type="match status" value="1"/>
</dbReference>
<evidence type="ECO:0000313" key="4">
    <source>
        <dbReference type="Proteomes" id="UP000285120"/>
    </source>
</evidence>
<sequence length="561" mass="63488">MQLPENNTGLSPEQLYNQLNGRSFAEQLELVTKRLIEITSVTDTKGENDISSFLYQFLQQFPCFKTNPGDVWKQTIPGDDLQRKNIFAFVSSAEPSPDTVIFHAHYDTVGITDYGNLQSIAGAPERLKEYFFSQNSHTGAAEDALGDDWLFGRGSVDMKSGIAVHLLNFLYYSTHGNEWKGNILLLLNAGEENDHSGMKAAVEEFLRLRRERNLHYSLAVNNDYTTSLYEGDPNYYAYLGSAGKMLACFSIFGRPVHAGEVMEGLDPTFISSALNQAVSYNTEFMETIPGEFTLPPVCLQQKDSKQGYNVQTAENARMYFNYFLYEESIEGAVQKLYDAAEKAAAEIAEDMKKRYDTFLEKTGKQAGTPPSWEIRIEKWDTYCGRLERKGIDVRAAVEKAEKESETLDAREKSFYIAEAVKREDPDKSPLILLFLSAPLIPPVAVKKSDIQEKLQTALEAVQKTYQLRIAARQYFPFISDSSFLSLENKFLPGGERAVVPHMPGGFKSHQLPLQAMKELAVPAVNLGVYGRDAHQYTERLYKPYSFEILPYFIRRVVREFL</sequence>
<dbReference type="PANTHER" id="PTHR43808">
    <property type="entry name" value="ACETYLORNITHINE DEACETYLASE"/>
    <property type="match status" value="1"/>
</dbReference>